<dbReference type="GO" id="GO:0008080">
    <property type="term" value="F:N-acetyltransferase activity"/>
    <property type="evidence" value="ECO:0007669"/>
    <property type="project" value="InterPro"/>
</dbReference>
<dbReference type="SUPFAM" id="SSF55729">
    <property type="entry name" value="Acyl-CoA N-acyltransferases (Nat)"/>
    <property type="match status" value="1"/>
</dbReference>
<proteinExistence type="predicted"/>
<dbReference type="CDD" id="cd04301">
    <property type="entry name" value="NAT_SF"/>
    <property type="match status" value="1"/>
</dbReference>
<dbReference type="Pfam" id="PF00583">
    <property type="entry name" value="Acetyltransf_1"/>
    <property type="match status" value="1"/>
</dbReference>
<keyword evidence="2" id="KW-1185">Reference proteome</keyword>
<reference evidence="3" key="1">
    <citation type="submission" date="2022-11" db="UniProtKB">
        <authorList>
            <consortium name="WormBaseParasite"/>
        </authorList>
    </citation>
    <scope>IDENTIFICATION</scope>
</reference>
<dbReference type="PROSITE" id="PS51186">
    <property type="entry name" value="GNAT"/>
    <property type="match status" value="1"/>
</dbReference>
<dbReference type="WBParaSite" id="ACRNAN_scaffold2081.g13364.t1">
    <property type="protein sequence ID" value="ACRNAN_scaffold2081.g13364.t1"/>
    <property type="gene ID" value="ACRNAN_scaffold2081.g13364"/>
</dbReference>
<dbReference type="InterPro" id="IPR039840">
    <property type="entry name" value="NAA80"/>
</dbReference>
<name>A0A914DAP4_9BILA</name>
<dbReference type="GO" id="GO:1905502">
    <property type="term" value="F:acetyl-CoA binding"/>
    <property type="evidence" value="ECO:0007669"/>
    <property type="project" value="TreeGrafter"/>
</dbReference>
<dbReference type="InterPro" id="IPR016181">
    <property type="entry name" value="Acyl_CoA_acyltransferase"/>
</dbReference>
<evidence type="ECO:0000313" key="2">
    <source>
        <dbReference type="Proteomes" id="UP000887540"/>
    </source>
</evidence>
<dbReference type="AlphaFoldDB" id="A0A914DAP4"/>
<feature type="domain" description="N-acetyltransferase" evidence="1">
    <location>
        <begin position="6"/>
        <end position="151"/>
    </location>
</feature>
<dbReference type="PANTHER" id="PTHR13538">
    <property type="entry name" value="N-ACETYLTRANSFERASE 6"/>
    <property type="match status" value="1"/>
</dbReference>
<dbReference type="PANTHER" id="PTHR13538:SF4">
    <property type="entry name" value="N-ALPHA-ACETYLTRANSFERASE 80"/>
    <property type="match status" value="1"/>
</dbReference>
<accession>A0A914DAP4</accession>
<dbReference type="Gene3D" id="3.40.630.30">
    <property type="match status" value="1"/>
</dbReference>
<protein>
    <submittedName>
        <fullName evidence="3">N-acetyltransferase domain-containing protein</fullName>
    </submittedName>
</protein>
<sequence>MDNKWIFVPLAERPEYKDECISLLNKEWPRSVVQREASMKRSLNKTPPMSLILLNEEDHRLVGYAKLCTLPNNSDGCWVESVIIQHELRGSGLGRVLMNFIEAKANEFNFNQIFLSTEDKEAFYLKCGYARCPPVLNFGANAGLFAKRNLGKLMESSNSLDSQPSVPIISSTLNRNLPQPVVPPPPAPPPLPLTLQKSNACESKKSQKVYMCKSI</sequence>
<evidence type="ECO:0000313" key="3">
    <source>
        <dbReference type="WBParaSite" id="ACRNAN_scaffold2081.g13364.t1"/>
    </source>
</evidence>
<dbReference type="InterPro" id="IPR000182">
    <property type="entry name" value="GNAT_dom"/>
</dbReference>
<dbReference type="Proteomes" id="UP000887540">
    <property type="component" value="Unplaced"/>
</dbReference>
<organism evidence="2 3">
    <name type="scientific">Acrobeloides nanus</name>
    <dbReference type="NCBI Taxonomy" id="290746"/>
    <lineage>
        <taxon>Eukaryota</taxon>
        <taxon>Metazoa</taxon>
        <taxon>Ecdysozoa</taxon>
        <taxon>Nematoda</taxon>
        <taxon>Chromadorea</taxon>
        <taxon>Rhabditida</taxon>
        <taxon>Tylenchina</taxon>
        <taxon>Cephalobomorpha</taxon>
        <taxon>Cephaloboidea</taxon>
        <taxon>Cephalobidae</taxon>
        <taxon>Acrobeloides</taxon>
    </lineage>
</organism>
<dbReference type="GO" id="GO:0005737">
    <property type="term" value="C:cytoplasm"/>
    <property type="evidence" value="ECO:0007669"/>
    <property type="project" value="TreeGrafter"/>
</dbReference>
<evidence type="ECO:0000259" key="1">
    <source>
        <dbReference type="PROSITE" id="PS51186"/>
    </source>
</evidence>